<evidence type="ECO:0000256" key="14">
    <source>
        <dbReference type="ARBA" id="ARBA00022989"/>
    </source>
</evidence>
<dbReference type="GO" id="GO:0005774">
    <property type="term" value="C:vacuolar membrane"/>
    <property type="evidence" value="ECO:0007669"/>
    <property type="project" value="UniProtKB-SubCell"/>
</dbReference>
<dbReference type="GO" id="GO:0006508">
    <property type="term" value="P:proteolysis"/>
    <property type="evidence" value="ECO:0007669"/>
    <property type="project" value="UniProtKB-KW"/>
</dbReference>
<dbReference type="InterPro" id="IPR001375">
    <property type="entry name" value="Peptidase_S9_cat"/>
</dbReference>
<dbReference type="OrthoDB" id="16520at2759"/>
<comment type="similarity">
    <text evidence="4">Belongs to the peptidase S9B family.</text>
</comment>
<evidence type="ECO:0000256" key="16">
    <source>
        <dbReference type="ARBA" id="ARBA00023180"/>
    </source>
</evidence>
<keyword evidence="16" id="KW-0325">Glycoprotein</keyword>
<organism evidence="21 22">
    <name type="scientific">Escovopsis weberi</name>
    <dbReference type="NCBI Taxonomy" id="150374"/>
    <lineage>
        <taxon>Eukaryota</taxon>
        <taxon>Fungi</taxon>
        <taxon>Dikarya</taxon>
        <taxon>Ascomycota</taxon>
        <taxon>Pezizomycotina</taxon>
        <taxon>Sordariomycetes</taxon>
        <taxon>Hypocreomycetidae</taxon>
        <taxon>Hypocreales</taxon>
        <taxon>Hypocreaceae</taxon>
        <taxon>Escovopsis</taxon>
    </lineage>
</organism>
<keyword evidence="12" id="KW-0720">Serine protease</keyword>
<evidence type="ECO:0000256" key="4">
    <source>
        <dbReference type="ARBA" id="ARBA00006150"/>
    </source>
</evidence>
<evidence type="ECO:0000256" key="18">
    <source>
        <dbReference type="SAM" id="Phobius"/>
    </source>
</evidence>
<dbReference type="EMBL" id="LGSR01000020">
    <property type="protein sequence ID" value="KOS19632.1"/>
    <property type="molecule type" value="Genomic_DNA"/>
</dbReference>
<dbReference type="SUPFAM" id="SSF82171">
    <property type="entry name" value="DPP6 N-terminal domain-like"/>
    <property type="match status" value="1"/>
</dbReference>
<dbReference type="SUPFAM" id="SSF53474">
    <property type="entry name" value="alpha/beta-Hydrolases"/>
    <property type="match status" value="1"/>
</dbReference>
<evidence type="ECO:0000259" key="20">
    <source>
        <dbReference type="Pfam" id="PF00930"/>
    </source>
</evidence>
<evidence type="ECO:0000313" key="21">
    <source>
        <dbReference type="EMBL" id="KOS19632.1"/>
    </source>
</evidence>
<keyword evidence="14 18" id="KW-1133">Transmembrane helix</keyword>
<dbReference type="PANTHER" id="PTHR11731:SF200">
    <property type="entry name" value="DIPEPTIDYL PEPTIDASE 10, ISOFORM B"/>
    <property type="match status" value="1"/>
</dbReference>
<evidence type="ECO:0000256" key="13">
    <source>
        <dbReference type="ARBA" id="ARBA00022968"/>
    </source>
</evidence>
<dbReference type="Gene3D" id="3.40.50.1820">
    <property type="entry name" value="alpha/beta hydrolase"/>
    <property type="match status" value="1"/>
</dbReference>
<protein>
    <recommendedName>
        <fullName evidence="6">Probable dipeptidyl-aminopeptidase B</fullName>
        <ecNumber evidence="5">3.4.14.5</ecNumber>
    </recommendedName>
</protein>
<evidence type="ECO:0000256" key="17">
    <source>
        <dbReference type="SAM" id="MobiDB-lite"/>
    </source>
</evidence>
<dbReference type="Gene3D" id="2.140.10.30">
    <property type="entry name" value="Dipeptidylpeptidase IV, N-terminal domain"/>
    <property type="match status" value="1"/>
</dbReference>
<keyword evidence="11" id="KW-0378">Hydrolase</keyword>
<sequence length="920" mass="101150">MAPPNPGSPDDALQHQPRDSLSSVSTTSIVFDHIQEETEKTDAAERRRTSKNREDVYAQVPLPSPHDEDALDDAETGAFLGSAGAGIQQRPMHRSLRRVLIIVAVVFVAGWALSLAVFLSTGSYKHASDSEHDPDATTRGSGKPITMDQLFNGHWSAKKRSLQWIAGQEGEDGLLLETGAAGKDFMVVEHVQTTIGGGGGGFGSAARADAAGDALIPPPRTLMQNGTFVYAGRRYVPSWTRPSPDLSRVLIGVEKRSVWRHSFTAIYFILDVATQSAHPLIPSDVAARVQLATWSPASDAVAFTRDNNLYIRSLTGAGDVVQVSEDGGPEYFYGIPDWVYEEEVFSGNTATWWSDDGKYLAFLRTNETAVPEYTLQYFVSRPSGTLPAPGEELYPEQRRIKYPKAGAHNPVVDLLFYDVARGDSFAVTIEDEFADDDRIINSLVWAGDKALVKETNRVSDVLKVILVDVGTRQGRTVNTVDVNEIDGGWFEISHGMTFVPADPANGRPHDGYVDTVIHDGYDHLAYFAPLDSSAPVMLTSGPWEVVKAPSAVDLANNLVYFVATRESSIQRHVYSVRLDGSGLASLTNTSAEAYYAASFSPRAGYALLDYQGPRVPFQKVVSTPPNAAARYDAVVEDNRDLAERARRHQLPVKRYGTLALAPNVSANFVERRPPHFDPARRYPALFFQYSGPGSQQVHKQFLVDFQSYVASALGYVVITIDPRGTGFAGRAHRVPVRSRIGVLEAQDHINAARHFAALPYIDPARLCIWGWSYGGFQTLKTLEADAGRTFAYGMAVAPVTDWRFYDSIYAERYMRSPADNKAGYDASKVANATALGLSKRFLIMHGVADDNVHFQNSLTLLDDLDLAGVENYDVHVFPDSDHSIYFHGASRVVYDKLSNWLINAFNGEWLRIANAKPNTE</sequence>
<feature type="transmembrane region" description="Helical" evidence="18">
    <location>
        <begin position="99"/>
        <end position="119"/>
    </location>
</feature>
<dbReference type="GO" id="GO:0008239">
    <property type="term" value="F:dipeptidyl-peptidase activity"/>
    <property type="evidence" value="ECO:0007669"/>
    <property type="project" value="UniProtKB-EC"/>
</dbReference>
<keyword evidence="15 18" id="KW-0472">Membrane</keyword>
<evidence type="ECO:0000259" key="19">
    <source>
        <dbReference type="Pfam" id="PF00326"/>
    </source>
</evidence>
<proteinExistence type="inferred from homology"/>
<feature type="domain" description="Peptidase S9 prolyl oligopeptidase catalytic" evidence="19">
    <location>
        <begin position="704"/>
        <end position="907"/>
    </location>
</feature>
<keyword evidence="7 21" id="KW-0031">Aminopeptidase</keyword>
<dbReference type="EC" id="3.4.14.5" evidence="5"/>
<keyword evidence="13" id="KW-0735">Signal-anchor</keyword>
<keyword evidence="8" id="KW-0926">Vacuole</keyword>
<evidence type="ECO:0000256" key="2">
    <source>
        <dbReference type="ARBA" id="ARBA00002218"/>
    </source>
</evidence>
<comment type="subcellular location">
    <subcellularLocation>
        <location evidence="3">Vacuole membrane</location>
        <topology evidence="3">Single-pass type II membrane protein</topology>
    </subcellularLocation>
</comment>
<dbReference type="Pfam" id="PF00326">
    <property type="entry name" value="Peptidase_S9"/>
    <property type="match status" value="1"/>
</dbReference>
<evidence type="ECO:0000256" key="6">
    <source>
        <dbReference type="ARBA" id="ARBA00014118"/>
    </source>
</evidence>
<accession>A0A0M9VUD8</accession>
<feature type="compositionally biased region" description="Polar residues" evidence="17">
    <location>
        <begin position="19"/>
        <end position="29"/>
    </location>
</feature>
<dbReference type="InterPro" id="IPR050278">
    <property type="entry name" value="Serine_Prot_S9B/DPPIV"/>
</dbReference>
<comment type="function">
    <text evidence="2">Type IV dipeptidyl-peptidase which removes N-terminal dipeptides sequentially from polypeptides having unsubstituted N-termini provided that the penultimate residue is proline.</text>
</comment>
<dbReference type="GO" id="GO:0008236">
    <property type="term" value="F:serine-type peptidase activity"/>
    <property type="evidence" value="ECO:0007669"/>
    <property type="project" value="UniProtKB-KW"/>
</dbReference>
<dbReference type="AlphaFoldDB" id="A0A0M9VUD8"/>
<keyword evidence="9" id="KW-0645">Protease</keyword>
<feature type="compositionally biased region" description="Basic and acidic residues" evidence="17">
    <location>
        <begin position="33"/>
        <end position="56"/>
    </location>
</feature>
<dbReference type="Pfam" id="PF00930">
    <property type="entry name" value="DPPIV_N"/>
    <property type="match status" value="1"/>
</dbReference>
<evidence type="ECO:0000256" key="8">
    <source>
        <dbReference type="ARBA" id="ARBA00022554"/>
    </source>
</evidence>
<evidence type="ECO:0000256" key="1">
    <source>
        <dbReference type="ARBA" id="ARBA00001257"/>
    </source>
</evidence>
<name>A0A0M9VUD8_ESCWE</name>
<dbReference type="Proteomes" id="UP000053831">
    <property type="component" value="Unassembled WGS sequence"/>
</dbReference>
<evidence type="ECO:0000256" key="15">
    <source>
        <dbReference type="ARBA" id="ARBA00023136"/>
    </source>
</evidence>
<keyword evidence="22" id="KW-1185">Reference proteome</keyword>
<gene>
    <name evidence="21" type="ORF">ESCO_001232</name>
</gene>
<evidence type="ECO:0000256" key="7">
    <source>
        <dbReference type="ARBA" id="ARBA00022438"/>
    </source>
</evidence>
<evidence type="ECO:0000256" key="5">
    <source>
        <dbReference type="ARBA" id="ARBA00012062"/>
    </source>
</evidence>
<dbReference type="GO" id="GO:0005886">
    <property type="term" value="C:plasma membrane"/>
    <property type="evidence" value="ECO:0007669"/>
    <property type="project" value="TreeGrafter"/>
</dbReference>
<evidence type="ECO:0000256" key="9">
    <source>
        <dbReference type="ARBA" id="ARBA00022670"/>
    </source>
</evidence>
<evidence type="ECO:0000256" key="3">
    <source>
        <dbReference type="ARBA" id="ARBA00004576"/>
    </source>
</evidence>
<feature type="region of interest" description="Disordered" evidence="17">
    <location>
        <begin position="1"/>
        <end position="72"/>
    </location>
</feature>
<comment type="catalytic activity">
    <reaction evidence="1">
        <text>Release of an N-terminal dipeptide, Xaa-Yaa-|-Zaa-, from a polypeptide, preferentially when Yaa is Pro, provided Zaa is neither Pro nor hydroxyproline.</text>
        <dbReference type="EC" id="3.4.14.5"/>
    </reaction>
</comment>
<dbReference type="InterPro" id="IPR029058">
    <property type="entry name" value="AB_hydrolase_fold"/>
</dbReference>
<evidence type="ECO:0000313" key="22">
    <source>
        <dbReference type="Proteomes" id="UP000053831"/>
    </source>
</evidence>
<feature type="domain" description="Dipeptidylpeptidase IV N-terminal" evidence="20">
    <location>
        <begin position="243"/>
        <end position="616"/>
    </location>
</feature>
<keyword evidence="10 18" id="KW-0812">Transmembrane</keyword>
<dbReference type="InterPro" id="IPR002469">
    <property type="entry name" value="Peptidase_S9B_N"/>
</dbReference>
<evidence type="ECO:0000256" key="10">
    <source>
        <dbReference type="ARBA" id="ARBA00022692"/>
    </source>
</evidence>
<evidence type="ECO:0000256" key="11">
    <source>
        <dbReference type="ARBA" id="ARBA00022801"/>
    </source>
</evidence>
<comment type="caution">
    <text evidence="21">The sequence shown here is derived from an EMBL/GenBank/DDBJ whole genome shotgun (WGS) entry which is preliminary data.</text>
</comment>
<dbReference type="STRING" id="150374.A0A0M9VUD8"/>
<reference evidence="21 22" key="1">
    <citation type="submission" date="2015-07" db="EMBL/GenBank/DDBJ databases">
        <title>The genome of the fungus Escovopsis weberi, a specialized disease agent of ant agriculture.</title>
        <authorList>
            <person name="de Man T.J."/>
            <person name="Stajich J.E."/>
            <person name="Kubicek C.P."/>
            <person name="Chenthamara K."/>
            <person name="Atanasova L."/>
            <person name="Druzhinina I.S."/>
            <person name="Birnbaum S."/>
            <person name="Barribeau S.M."/>
            <person name="Teiling C."/>
            <person name="Suen G."/>
            <person name="Currie C."/>
            <person name="Gerardo N.M."/>
        </authorList>
    </citation>
    <scope>NUCLEOTIDE SEQUENCE [LARGE SCALE GENOMIC DNA]</scope>
</reference>
<dbReference type="PANTHER" id="PTHR11731">
    <property type="entry name" value="PROTEASE FAMILY S9B,C DIPEPTIDYL-PEPTIDASE IV-RELATED"/>
    <property type="match status" value="1"/>
</dbReference>
<evidence type="ECO:0000256" key="12">
    <source>
        <dbReference type="ARBA" id="ARBA00022825"/>
    </source>
</evidence>
<dbReference type="FunFam" id="3.40.50.1820:FF:000003">
    <property type="entry name" value="Dipeptidyl peptidase 4"/>
    <property type="match status" value="1"/>
</dbReference>
<dbReference type="GO" id="GO:0004177">
    <property type="term" value="F:aminopeptidase activity"/>
    <property type="evidence" value="ECO:0007669"/>
    <property type="project" value="UniProtKB-KW"/>
</dbReference>